<dbReference type="Proteomes" id="UP001153069">
    <property type="component" value="Unassembled WGS sequence"/>
</dbReference>
<reference evidence="1" key="1">
    <citation type="submission" date="2020-06" db="EMBL/GenBank/DDBJ databases">
        <authorList>
            <consortium name="Plant Systems Biology data submission"/>
        </authorList>
    </citation>
    <scope>NUCLEOTIDE SEQUENCE</scope>
    <source>
        <strain evidence="1">D6</strain>
    </source>
</reference>
<evidence type="ECO:0000313" key="1">
    <source>
        <dbReference type="EMBL" id="CAB9510942.1"/>
    </source>
</evidence>
<keyword evidence="2" id="KW-1185">Reference proteome</keyword>
<sequence>MKFKTGAQSLGLNKAEKEIKKDGLGNHLKAKAGVYSDEATILVHLYGRGFLGGNREERLHKVEVLLRSKKAIANLLTLVKKDGDRDDTAEKSQLYINTKVVLERYLGQPGAFSFLVDDSSRKLTLYSQTQARGNCFIYGPLLSNSYLLQKHGLGLGVIDVQKYICRTFTDQELYDYVLFDNGGDSVSTFETVLKVT</sequence>
<evidence type="ECO:0000313" key="2">
    <source>
        <dbReference type="Proteomes" id="UP001153069"/>
    </source>
</evidence>
<name>A0A9N8HFK4_9STRA</name>
<dbReference type="AlphaFoldDB" id="A0A9N8HFK4"/>
<gene>
    <name evidence="1" type="ORF">SEMRO_460_G147540.1</name>
</gene>
<comment type="caution">
    <text evidence="1">The sequence shown here is derived from an EMBL/GenBank/DDBJ whole genome shotgun (WGS) entry which is preliminary data.</text>
</comment>
<protein>
    <submittedName>
        <fullName evidence="1">Uncharacterized protein</fullName>
    </submittedName>
</protein>
<dbReference type="EMBL" id="CAICTM010000459">
    <property type="protein sequence ID" value="CAB9510942.1"/>
    <property type="molecule type" value="Genomic_DNA"/>
</dbReference>
<accession>A0A9N8HFK4</accession>
<organism evidence="1 2">
    <name type="scientific">Seminavis robusta</name>
    <dbReference type="NCBI Taxonomy" id="568900"/>
    <lineage>
        <taxon>Eukaryota</taxon>
        <taxon>Sar</taxon>
        <taxon>Stramenopiles</taxon>
        <taxon>Ochrophyta</taxon>
        <taxon>Bacillariophyta</taxon>
        <taxon>Bacillariophyceae</taxon>
        <taxon>Bacillariophycidae</taxon>
        <taxon>Naviculales</taxon>
        <taxon>Naviculaceae</taxon>
        <taxon>Seminavis</taxon>
    </lineage>
</organism>
<proteinExistence type="predicted"/>